<gene>
    <name evidence="1" type="ORF">MtrunA17_Chr1g0150681</name>
</gene>
<name>A0A396JID5_MEDTR</name>
<dbReference type="AlphaFoldDB" id="A0A396JID5"/>
<comment type="caution">
    <text evidence="1">The sequence shown here is derived from an EMBL/GenBank/DDBJ whole genome shotgun (WGS) entry which is preliminary data.</text>
</comment>
<dbReference type="Proteomes" id="UP000265566">
    <property type="component" value="Chromosome 1"/>
</dbReference>
<reference evidence="1" key="1">
    <citation type="journal article" date="2018" name="Nat. Plants">
        <title>Whole-genome landscape of Medicago truncatula symbiotic genes.</title>
        <authorList>
            <person name="Pecrix Y."/>
            <person name="Gamas P."/>
            <person name="Carrere S."/>
        </authorList>
    </citation>
    <scope>NUCLEOTIDE SEQUENCE</scope>
    <source>
        <tissue evidence="1">Leaves</tissue>
    </source>
</reference>
<proteinExistence type="predicted"/>
<dbReference type="Gramene" id="rna472">
    <property type="protein sequence ID" value="RHN77062.1"/>
    <property type="gene ID" value="gene472"/>
</dbReference>
<dbReference type="EMBL" id="PSQE01000001">
    <property type="protein sequence ID" value="RHN77062.1"/>
    <property type="molecule type" value="Genomic_DNA"/>
</dbReference>
<evidence type="ECO:0000313" key="1">
    <source>
        <dbReference type="EMBL" id="RHN77062.1"/>
    </source>
</evidence>
<sequence length="74" mass="8782">MRQVIGKIVVRWDCNVARWCAGGEYHKRILECKFVPNFKRYFYFKYRPCISVKFEIEGGLKQGFRKAATKLGFV</sequence>
<accession>A0A396JID5</accession>
<organism evidence="1">
    <name type="scientific">Medicago truncatula</name>
    <name type="common">Barrel medic</name>
    <name type="synonym">Medicago tribuloides</name>
    <dbReference type="NCBI Taxonomy" id="3880"/>
    <lineage>
        <taxon>Eukaryota</taxon>
        <taxon>Viridiplantae</taxon>
        <taxon>Streptophyta</taxon>
        <taxon>Embryophyta</taxon>
        <taxon>Tracheophyta</taxon>
        <taxon>Spermatophyta</taxon>
        <taxon>Magnoliopsida</taxon>
        <taxon>eudicotyledons</taxon>
        <taxon>Gunneridae</taxon>
        <taxon>Pentapetalae</taxon>
        <taxon>rosids</taxon>
        <taxon>fabids</taxon>
        <taxon>Fabales</taxon>
        <taxon>Fabaceae</taxon>
        <taxon>Papilionoideae</taxon>
        <taxon>50 kb inversion clade</taxon>
        <taxon>NPAAA clade</taxon>
        <taxon>Hologalegina</taxon>
        <taxon>IRL clade</taxon>
        <taxon>Trifolieae</taxon>
        <taxon>Medicago</taxon>
    </lineage>
</organism>
<protein>
    <submittedName>
        <fullName evidence="1">Uncharacterized protein</fullName>
    </submittedName>
</protein>